<dbReference type="eggNOG" id="ENOG502Z9SD">
    <property type="taxonomic scope" value="Bacteria"/>
</dbReference>
<dbReference type="SUPFAM" id="SSF51197">
    <property type="entry name" value="Clavaminate synthase-like"/>
    <property type="match status" value="1"/>
</dbReference>
<dbReference type="AlphaFoldDB" id="K9URC4"/>
<sequence>MRANTLFQLQHLRFNNLYPLYHLINRFVNKILSLPSDLACLINSNDWFERWILLPRYQQWRDRHQEHLPKLEASELAIVEQLEQEGICITSLEVLAIPDSQKLLDAAEPITKELAQLSRSHSHAGKHTLMANADLLLKHPEILEWGLSKRILKIVECYLGLPVGYGGLSFYYSVADGRDAGPRIWHRDKEDWRMIKVAVYLNDVDESGGPYQCVTSVKNRWLLETLPRYKGLTHSEMQQMLNNTSTNWFVSCVGKAGTVIFTDTSRYYHRGKPPIHTDRSAIFFHYFSYRPKNPFFCDRSPLSSRQIVEFDKQLPPELQGYLTWRDKYPIIGRYIPKNYMRVDNW</sequence>
<dbReference type="KEGG" id="cmp:Cha6605_5938"/>
<name>K9URC4_CHAP6</name>
<evidence type="ECO:0008006" key="3">
    <source>
        <dbReference type="Google" id="ProtNLM"/>
    </source>
</evidence>
<gene>
    <name evidence="1" type="ORF">Cha6605_5938</name>
</gene>
<proteinExistence type="predicted"/>
<dbReference type="EMBL" id="CP003600">
    <property type="protein sequence ID" value="AFY96784.1"/>
    <property type="molecule type" value="Genomic_DNA"/>
</dbReference>
<dbReference type="RefSeq" id="WP_015162859.1">
    <property type="nucleotide sequence ID" value="NC_019697.1"/>
</dbReference>
<dbReference type="Gene3D" id="2.60.120.620">
    <property type="entry name" value="q2cbj1_9rhob like domain"/>
    <property type="match status" value="1"/>
</dbReference>
<keyword evidence="2" id="KW-1185">Reference proteome</keyword>
<accession>K9URC4</accession>
<evidence type="ECO:0000313" key="2">
    <source>
        <dbReference type="Proteomes" id="UP000010366"/>
    </source>
</evidence>
<evidence type="ECO:0000313" key="1">
    <source>
        <dbReference type="EMBL" id="AFY96784.1"/>
    </source>
</evidence>
<reference evidence="1 2" key="1">
    <citation type="submission" date="2012-05" db="EMBL/GenBank/DDBJ databases">
        <title>Finished chromosome of genome of Chamaesiphon sp. PCC 6605.</title>
        <authorList>
            <consortium name="US DOE Joint Genome Institute"/>
            <person name="Gugger M."/>
            <person name="Coursin T."/>
            <person name="Rippka R."/>
            <person name="Tandeau De Marsac N."/>
            <person name="Huntemann M."/>
            <person name="Wei C.-L."/>
            <person name="Han J."/>
            <person name="Detter J.C."/>
            <person name="Han C."/>
            <person name="Tapia R."/>
            <person name="Chen A."/>
            <person name="Kyrpides N."/>
            <person name="Mavromatis K."/>
            <person name="Markowitz V."/>
            <person name="Szeto E."/>
            <person name="Ivanova N."/>
            <person name="Pagani I."/>
            <person name="Pati A."/>
            <person name="Goodwin L."/>
            <person name="Nordberg H.P."/>
            <person name="Cantor M.N."/>
            <person name="Hua S.X."/>
            <person name="Woyke T."/>
            <person name="Kerfeld C.A."/>
        </authorList>
    </citation>
    <scope>NUCLEOTIDE SEQUENCE [LARGE SCALE GENOMIC DNA]</scope>
    <source>
        <strain evidence="2">ATCC 27169 / PCC 6605</strain>
    </source>
</reference>
<dbReference type="OrthoDB" id="467001at2"/>
<organism evidence="1 2">
    <name type="scientific">Chamaesiphon minutus (strain ATCC 27169 / PCC 6605)</name>
    <dbReference type="NCBI Taxonomy" id="1173020"/>
    <lineage>
        <taxon>Bacteria</taxon>
        <taxon>Bacillati</taxon>
        <taxon>Cyanobacteriota</taxon>
        <taxon>Cyanophyceae</taxon>
        <taxon>Gomontiellales</taxon>
        <taxon>Chamaesiphonaceae</taxon>
        <taxon>Chamaesiphon</taxon>
    </lineage>
</organism>
<dbReference type="Proteomes" id="UP000010366">
    <property type="component" value="Chromosome"/>
</dbReference>
<dbReference type="STRING" id="1173020.Cha6605_5938"/>
<dbReference type="HOGENOM" id="CLU_939083_0_0_3"/>
<protein>
    <recommendedName>
        <fullName evidence="3">Phytanoyl-CoA dioxygenase (PhyH)</fullName>
    </recommendedName>
</protein>